<dbReference type="Pfam" id="PF08245">
    <property type="entry name" value="Mur_ligase_M"/>
    <property type="match status" value="1"/>
</dbReference>
<dbReference type="EMBL" id="LBTH01000006">
    <property type="protein sequence ID" value="KKQ36178.1"/>
    <property type="molecule type" value="Genomic_DNA"/>
</dbReference>
<dbReference type="GO" id="GO:0016881">
    <property type="term" value="F:acid-amino acid ligase activity"/>
    <property type="evidence" value="ECO:0007669"/>
    <property type="project" value="InterPro"/>
</dbReference>
<evidence type="ECO:0000259" key="1">
    <source>
        <dbReference type="Pfam" id="PF08245"/>
    </source>
</evidence>
<organism evidence="2 3">
    <name type="scientific">candidate division WS6 bacterium GW2011_GWA2_37_6</name>
    <dbReference type="NCBI Taxonomy" id="1619087"/>
    <lineage>
        <taxon>Bacteria</taxon>
        <taxon>Candidatus Dojkabacteria</taxon>
    </lineage>
</organism>
<dbReference type="Gene3D" id="3.40.1190.10">
    <property type="entry name" value="Mur-like, catalytic domain"/>
    <property type="match status" value="1"/>
</dbReference>
<dbReference type="SUPFAM" id="SSF53244">
    <property type="entry name" value="MurD-like peptide ligases, peptide-binding domain"/>
    <property type="match status" value="1"/>
</dbReference>
<dbReference type="Proteomes" id="UP000034852">
    <property type="component" value="Unassembled WGS sequence"/>
</dbReference>
<name>A0A0G0GZ09_9BACT</name>
<dbReference type="InterPro" id="IPR013221">
    <property type="entry name" value="Mur_ligase_cen"/>
</dbReference>
<dbReference type="InterPro" id="IPR050061">
    <property type="entry name" value="MurCDEF_pg_biosynth"/>
</dbReference>
<comment type="caution">
    <text evidence="2">The sequence shown here is derived from an EMBL/GenBank/DDBJ whole genome shotgun (WGS) entry which is preliminary data.</text>
</comment>
<evidence type="ECO:0000313" key="3">
    <source>
        <dbReference type="Proteomes" id="UP000034852"/>
    </source>
</evidence>
<dbReference type="PANTHER" id="PTHR43445:SF5">
    <property type="entry name" value="UDP-N-ACETYLMURAMATE--L-ALANYL-GAMMA-D-GLUTAMYL-MESO-2,6-DIAMINOHEPTANDIOATE LIGASE"/>
    <property type="match status" value="1"/>
</dbReference>
<dbReference type="PANTHER" id="PTHR43445">
    <property type="entry name" value="UDP-N-ACETYLMURAMATE--L-ALANINE LIGASE-RELATED"/>
    <property type="match status" value="1"/>
</dbReference>
<dbReference type="InterPro" id="IPR036615">
    <property type="entry name" value="Mur_ligase_C_dom_sf"/>
</dbReference>
<dbReference type="SUPFAM" id="SSF53623">
    <property type="entry name" value="MurD-like peptide ligases, catalytic domain"/>
    <property type="match status" value="1"/>
</dbReference>
<accession>A0A0G0GZ09</accession>
<reference evidence="2 3" key="1">
    <citation type="journal article" date="2015" name="Nature">
        <title>rRNA introns, odd ribosomes, and small enigmatic genomes across a large radiation of phyla.</title>
        <authorList>
            <person name="Brown C.T."/>
            <person name="Hug L.A."/>
            <person name="Thomas B.C."/>
            <person name="Sharon I."/>
            <person name="Castelle C.J."/>
            <person name="Singh A."/>
            <person name="Wilkins M.J."/>
            <person name="Williams K.H."/>
            <person name="Banfield J.F."/>
        </authorList>
    </citation>
    <scope>NUCLEOTIDE SEQUENCE [LARGE SCALE GENOMIC DNA]</scope>
</reference>
<keyword evidence="2" id="KW-0436">Ligase</keyword>
<protein>
    <submittedName>
        <fullName evidence="2">UDP-N-acetylmuramate-L-alanine ligase</fullName>
    </submittedName>
</protein>
<evidence type="ECO:0000313" key="2">
    <source>
        <dbReference type="EMBL" id="KKQ36178.1"/>
    </source>
</evidence>
<dbReference type="InterPro" id="IPR036565">
    <property type="entry name" value="Mur-like_cat_sf"/>
</dbReference>
<feature type="domain" description="Mur ligase central" evidence="1">
    <location>
        <begin position="21"/>
        <end position="130"/>
    </location>
</feature>
<dbReference type="Gene3D" id="3.90.190.20">
    <property type="entry name" value="Mur ligase, C-terminal domain"/>
    <property type="match status" value="1"/>
</dbReference>
<dbReference type="GO" id="GO:0005524">
    <property type="term" value="F:ATP binding"/>
    <property type="evidence" value="ECO:0007669"/>
    <property type="project" value="InterPro"/>
</dbReference>
<sequence>MIFLKGLERILVICLGHFLKDDSTEFSVVEGDEYISSRWDGKSKFFYYKPKYLLLASLKWDHTDVFKTEQEYVENFKNLVDSMSSDGLIFANNEDAHIQEICADVGTKCVMFDFKELKKWGEENQIKTTALGDYNYRNALVAAKFATYFDINLEVIKEALLNFKGLKRRLEIRYASADSKYVVIDDFASSPAKVTGSIKSLKKEFPDHKLTIIFEPNTGSRTEASLNNYIDVFNGVDYVLLPKFAKLIKSKDIIIDEKVLAAFLKKNDIHVSEYSENKDLIDKLSEIVNDGGPHAFVFMSSQGMEPLIQKTIELLNK</sequence>
<dbReference type="AlphaFoldDB" id="A0A0G0GZ09"/>
<gene>
    <name evidence="2" type="ORF">US52_C0006G0008</name>
</gene>
<proteinExistence type="predicted"/>